<proteinExistence type="inferred from homology"/>
<protein>
    <submittedName>
        <fullName evidence="11">TRAP-type C4-dicarboxylate transport system permease small subunit</fullName>
    </submittedName>
</protein>
<dbReference type="GO" id="GO:0015740">
    <property type="term" value="P:C4-dicarboxylate transport"/>
    <property type="evidence" value="ECO:0007669"/>
    <property type="project" value="TreeGrafter"/>
</dbReference>
<feature type="transmembrane region" description="Helical" evidence="9">
    <location>
        <begin position="88"/>
        <end position="110"/>
    </location>
</feature>
<dbReference type="RefSeq" id="WP_106611169.1">
    <property type="nucleotide sequence ID" value="NZ_JAUSTO010000004.1"/>
</dbReference>
<evidence type="ECO:0000256" key="6">
    <source>
        <dbReference type="ARBA" id="ARBA00022989"/>
    </source>
</evidence>
<evidence type="ECO:0000256" key="3">
    <source>
        <dbReference type="ARBA" id="ARBA00022475"/>
    </source>
</evidence>
<evidence type="ECO:0000256" key="4">
    <source>
        <dbReference type="ARBA" id="ARBA00022519"/>
    </source>
</evidence>
<evidence type="ECO:0000313" key="11">
    <source>
        <dbReference type="EMBL" id="MDQ0152208.1"/>
    </source>
</evidence>
<dbReference type="Pfam" id="PF04290">
    <property type="entry name" value="DctQ"/>
    <property type="match status" value="1"/>
</dbReference>
<name>A0AAE3V9Z9_9FIRM</name>
<dbReference type="PANTHER" id="PTHR35011:SF2">
    <property type="entry name" value="2,3-DIKETO-L-GULONATE TRAP TRANSPORTER SMALL PERMEASE PROTEIN YIAM"/>
    <property type="match status" value="1"/>
</dbReference>
<keyword evidence="6 9" id="KW-1133">Transmembrane helix</keyword>
<dbReference type="InterPro" id="IPR055348">
    <property type="entry name" value="DctQ"/>
</dbReference>
<dbReference type="GO" id="GO:0022857">
    <property type="term" value="F:transmembrane transporter activity"/>
    <property type="evidence" value="ECO:0007669"/>
    <property type="project" value="TreeGrafter"/>
</dbReference>
<dbReference type="InterPro" id="IPR007387">
    <property type="entry name" value="TRAP_DctQ"/>
</dbReference>
<gene>
    <name evidence="11" type="ORF">J2S20_000893</name>
</gene>
<dbReference type="PANTHER" id="PTHR35011">
    <property type="entry name" value="2,3-DIKETO-L-GULONATE TRAP TRANSPORTER SMALL PERMEASE PROTEIN YIAM"/>
    <property type="match status" value="1"/>
</dbReference>
<keyword evidence="2" id="KW-0813">Transport</keyword>
<feature type="transmembrane region" description="Helical" evidence="9">
    <location>
        <begin position="50"/>
        <end position="67"/>
    </location>
</feature>
<feature type="transmembrane region" description="Helical" evidence="9">
    <location>
        <begin position="130"/>
        <end position="151"/>
    </location>
</feature>
<evidence type="ECO:0000256" key="7">
    <source>
        <dbReference type="ARBA" id="ARBA00023136"/>
    </source>
</evidence>
<evidence type="ECO:0000256" key="5">
    <source>
        <dbReference type="ARBA" id="ARBA00022692"/>
    </source>
</evidence>
<keyword evidence="7 9" id="KW-0472">Membrane</keyword>
<feature type="domain" description="Tripartite ATP-independent periplasmic transporters DctQ component" evidence="10">
    <location>
        <begin position="26"/>
        <end position="152"/>
    </location>
</feature>
<dbReference type="AlphaFoldDB" id="A0AAE3V9Z9"/>
<accession>A0AAE3V9Z9</accession>
<evidence type="ECO:0000256" key="9">
    <source>
        <dbReference type="SAM" id="Phobius"/>
    </source>
</evidence>
<sequence>MKGFKGFQNFTQKAVTYLIVVLFLLMFGITNLNVLMRYFLNKPISFSVEMGRYCFVSIIFLGAIITTREDRHIQVDFLLGMMSPKLRFIAEQSGRVLMTLFFGLLSYETFRMTIANVAVRSSAMQIPMAVPYGIMFVGSVGICLESLLNVVEYQLGIKTKKRGEEEAEELL</sequence>
<keyword evidence="5 9" id="KW-0812">Transmembrane</keyword>
<reference evidence="11" key="1">
    <citation type="submission" date="2023-07" db="EMBL/GenBank/DDBJ databases">
        <title>Genomic Encyclopedia of Type Strains, Phase IV (KMG-IV): sequencing the most valuable type-strain genomes for metagenomic binning, comparative biology and taxonomic classification.</title>
        <authorList>
            <person name="Goeker M."/>
        </authorList>
    </citation>
    <scope>NUCLEOTIDE SEQUENCE</scope>
    <source>
        <strain evidence="11">DSM 19659</strain>
    </source>
</reference>
<evidence type="ECO:0000313" key="12">
    <source>
        <dbReference type="Proteomes" id="UP001241537"/>
    </source>
</evidence>
<organism evidence="11 12">
    <name type="scientific">Moryella indoligenes</name>
    <dbReference type="NCBI Taxonomy" id="371674"/>
    <lineage>
        <taxon>Bacteria</taxon>
        <taxon>Bacillati</taxon>
        <taxon>Bacillota</taxon>
        <taxon>Clostridia</taxon>
        <taxon>Lachnospirales</taxon>
        <taxon>Lachnospiraceae</taxon>
        <taxon>Moryella</taxon>
    </lineage>
</organism>
<evidence type="ECO:0000256" key="1">
    <source>
        <dbReference type="ARBA" id="ARBA00004429"/>
    </source>
</evidence>
<comment type="subcellular location">
    <subcellularLocation>
        <location evidence="1">Cell inner membrane</location>
        <topology evidence="1">Multi-pass membrane protein</topology>
    </subcellularLocation>
</comment>
<dbReference type="Proteomes" id="UP001241537">
    <property type="component" value="Unassembled WGS sequence"/>
</dbReference>
<comment type="similarity">
    <text evidence="8">Belongs to the TRAP transporter small permease family.</text>
</comment>
<keyword evidence="4" id="KW-0997">Cell inner membrane</keyword>
<feature type="transmembrane region" description="Helical" evidence="9">
    <location>
        <begin position="15"/>
        <end position="38"/>
    </location>
</feature>
<evidence type="ECO:0000259" key="10">
    <source>
        <dbReference type="Pfam" id="PF04290"/>
    </source>
</evidence>
<keyword evidence="3" id="KW-1003">Cell membrane</keyword>
<dbReference type="GO" id="GO:0005886">
    <property type="term" value="C:plasma membrane"/>
    <property type="evidence" value="ECO:0007669"/>
    <property type="project" value="UniProtKB-SubCell"/>
</dbReference>
<dbReference type="EMBL" id="JAUSTO010000004">
    <property type="protein sequence ID" value="MDQ0152208.1"/>
    <property type="molecule type" value="Genomic_DNA"/>
</dbReference>
<evidence type="ECO:0000256" key="8">
    <source>
        <dbReference type="ARBA" id="ARBA00038436"/>
    </source>
</evidence>
<evidence type="ECO:0000256" key="2">
    <source>
        <dbReference type="ARBA" id="ARBA00022448"/>
    </source>
</evidence>
<comment type="caution">
    <text evidence="11">The sequence shown here is derived from an EMBL/GenBank/DDBJ whole genome shotgun (WGS) entry which is preliminary data.</text>
</comment>
<keyword evidence="12" id="KW-1185">Reference proteome</keyword>